<dbReference type="RefSeq" id="WP_067061890.1">
    <property type="nucleotide sequence ID" value="NZ_CP014699.1"/>
</dbReference>
<dbReference type="PANTHER" id="PTHR11680:SF35">
    <property type="entry name" value="SERINE HYDROXYMETHYLTRANSFERASE 1"/>
    <property type="match status" value="1"/>
</dbReference>
<evidence type="ECO:0000256" key="3">
    <source>
        <dbReference type="ARBA" id="ARBA00006376"/>
    </source>
</evidence>
<comment type="subunit">
    <text evidence="4 11">Homodimer.</text>
</comment>
<dbReference type="EC" id="2.1.2.1" evidence="11"/>
<comment type="pathway">
    <text evidence="11">One-carbon metabolism; tetrahydrofolate interconversion.</text>
</comment>
<evidence type="ECO:0000256" key="9">
    <source>
        <dbReference type="ARBA" id="ARBA00022898"/>
    </source>
</evidence>
<dbReference type="NCBIfam" id="NF000586">
    <property type="entry name" value="PRK00011.1"/>
    <property type="match status" value="1"/>
</dbReference>
<dbReference type="GO" id="GO:0004372">
    <property type="term" value="F:glycine hydroxymethyltransferase activity"/>
    <property type="evidence" value="ECO:0007669"/>
    <property type="project" value="UniProtKB-UniRule"/>
</dbReference>
<keyword evidence="6 11" id="KW-0554">One-carbon metabolism</keyword>
<comment type="cofactor">
    <cofactor evidence="1 11 12">
        <name>pyridoxal 5'-phosphate</name>
        <dbReference type="ChEBI" id="CHEBI:597326"/>
    </cofactor>
</comment>
<dbReference type="InterPro" id="IPR039429">
    <property type="entry name" value="SHMT-like_dom"/>
</dbReference>
<dbReference type="GO" id="GO:0005829">
    <property type="term" value="C:cytosol"/>
    <property type="evidence" value="ECO:0007669"/>
    <property type="project" value="TreeGrafter"/>
</dbReference>
<organism evidence="14 15">
    <name type="scientific">Streptococcus pantholopis</name>
    <dbReference type="NCBI Taxonomy" id="1811193"/>
    <lineage>
        <taxon>Bacteria</taxon>
        <taxon>Bacillati</taxon>
        <taxon>Bacillota</taxon>
        <taxon>Bacilli</taxon>
        <taxon>Lactobacillales</taxon>
        <taxon>Streptococcaceae</taxon>
        <taxon>Streptococcus</taxon>
    </lineage>
</organism>
<dbReference type="GO" id="GO:0032259">
    <property type="term" value="P:methylation"/>
    <property type="evidence" value="ECO:0007669"/>
    <property type="project" value="UniProtKB-KW"/>
</dbReference>
<evidence type="ECO:0000256" key="8">
    <source>
        <dbReference type="ARBA" id="ARBA00022679"/>
    </source>
</evidence>
<gene>
    <name evidence="11 14" type="primary">glyA</name>
    <name evidence="14" type="ORF">A0O21_04385</name>
</gene>
<feature type="domain" description="Serine hydroxymethyltransferase-like" evidence="13">
    <location>
        <begin position="10"/>
        <end position="385"/>
    </location>
</feature>
<dbReference type="KEGG" id="spat:A0O21_04385"/>
<keyword evidence="7 11" id="KW-0028">Amino-acid biosynthesis</keyword>
<keyword evidence="8 11" id="KW-0808">Transferase</keyword>
<evidence type="ECO:0000256" key="2">
    <source>
        <dbReference type="ARBA" id="ARBA00004496"/>
    </source>
</evidence>
<dbReference type="Gene3D" id="3.40.640.10">
    <property type="entry name" value="Type I PLP-dependent aspartate aminotransferase-like (Major domain)"/>
    <property type="match status" value="1"/>
</dbReference>
<evidence type="ECO:0000256" key="1">
    <source>
        <dbReference type="ARBA" id="ARBA00001933"/>
    </source>
</evidence>
<reference evidence="14 15" key="1">
    <citation type="journal article" date="2016" name="Int. J. Syst. Evol. Microbiol.">
        <title>Streptococcuspantholopis sp. nov., isolated from faeces of the Tibetan antelope (Pantholops hodgsonii).</title>
        <authorList>
            <person name="Bai X."/>
            <person name="Xiong Y."/>
            <person name="Lu S."/>
            <person name="Jin D."/>
            <person name="Lai X."/>
            <person name="Yang J."/>
            <person name="Niu L."/>
            <person name="Hu S."/>
            <person name="Meng X."/>
            <person name="Pu J."/>
            <person name="Ye C."/>
            <person name="Xu J."/>
        </authorList>
    </citation>
    <scope>NUCLEOTIDE SEQUENCE [LARGE SCALE GENOMIC DNA]</scope>
    <source>
        <strain evidence="14 15">TA 26</strain>
    </source>
</reference>
<dbReference type="InterPro" id="IPR019798">
    <property type="entry name" value="Ser_HO-MeTrfase_PLP_BS"/>
</dbReference>
<comment type="similarity">
    <text evidence="3 11">Belongs to the SHMT family.</text>
</comment>
<reference evidence="15" key="2">
    <citation type="submission" date="2016-03" db="EMBL/GenBank/DDBJ databases">
        <title>Streptococcus antelopensis sp. nov., isolated from the feces of the Tibetan antelope (Pantholops hodgsonii) in Hoh Xil National Nature Reserve, Qinghai, China.</title>
        <authorList>
            <person name="Bai X."/>
        </authorList>
    </citation>
    <scope>NUCLEOTIDE SEQUENCE [LARGE SCALE GENOMIC DNA]</scope>
    <source>
        <strain evidence="15">TA 26</strain>
    </source>
</reference>
<comment type="pathway">
    <text evidence="11">Amino-acid biosynthesis; glycine biosynthesis; glycine from L-serine: step 1/1.</text>
</comment>
<dbReference type="InterPro" id="IPR015424">
    <property type="entry name" value="PyrdxlP-dep_Trfase"/>
</dbReference>
<keyword evidence="14" id="KW-0489">Methyltransferase</keyword>
<comment type="catalytic activity">
    <reaction evidence="11">
        <text>(6R)-5,10-methylene-5,6,7,8-tetrahydrofolate + glycine + H2O = (6S)-5,6,7,8-tetrahydrofolate + L-serine</text>
        <dbReference type="Rhea" id="RHEA:15481"/>
        <dbReference type="ChEBI" id="CHEBI:15377"/>
        <dbReference type="ChEBI" id="CHEBI:15636"/>
        <dbReference type="ChEBI" id="CHEBI:33384"/>
        <dbReference type="ChEBI" id="CHEBI:57305"/>
        <dbReference type="ChEBI" id="CHEBI:57453"/>
        <dbReference type="EC" id="2.1.2.1"/>
    </reaction>
</comment>
<dbReference type="InterPro" id="IPR001085">
    <property type="entry name" value="Ser_HO-MeTrfase"/>
</dbReference>
<dbReference type="Pfam" id="PF00464">
    <property type="entry name" value="SHMT"/>
    <property type="match status" value="1"/>
</dbReference>
<accession>A0A172Q779</accession>
<comment type="caution">
    <text evidence="11">Lacks conserved residue(s) required for the propagation of feature annotation.</text>
</comment>
<evidence type="ECO:0000256" key="6">
    <source>
        <dbReference type="ARBA" id="ARBA00022563"/>
    </source>
</evidence>
<dbReference type="GO" id="GO:0030170">
    <property type="term" value="F:pyridoxal phosphate binding"/>
    <property type="evidence" value="ECO:0007669"/>
    <property type="project" value="UniProtKB-UniRule"/>
</dbReference>
<evidence type="ECO:0000259" key="13">
    <source>
        <dbReference type="Pfam" id="PF00464"/>
    </source>
</evidence>
<dbReference type="SUPFAM" id="SSF53383">
    <property type="entry name" value="PLP-dependent transferases"/>
    <property type="match status" value="1"/>
</dbReference>
<keyword evidence="9 11" id="KW-0663">Pyridoxal phosphate</keyword>
<feature type="site" description="Plays an important role in substrate specificity" evidence="11">
    <location>
        <position position="229"/>
    </location>
</feature>
<feature type="binding site" evidence="11">
    <location>
        <begin position="125"/>
        <end position="127"/>
    </location>
    <ligand>
        <name>(6S)-5,6,7,8-tetrahydrofolate</name>
        <dbReference type="ChEBI" id="CHEBI:57453"/>
    </ligand>
</feature>
<name>A0A172Q779_9STRE</name>
<dbReference type="GO" id="GO:0008168">
    <property type="term" value="F:methyltransferase activity"/>
    <property type="evidence" value="ECO:0007669"/>
    <property type="project" value="UniProtKB-KW"/>
</dbReference>
<feature type="binding site" evidence="11">
    <location>
        <begin position="355"/>
        <end position="357"/>
    </location>
    <ligand>
        <name>(6S)-5,6,7,8-tetrahydrofolate</name>
        <dbReference type="ChEBI" id="CHEBI:57453"/>
    </ligand>
</feature>
<dbReference type="PIRSF" id="PIRSF000412">
    <property type="entry name" value="SHMT"/>
    <property type="match status" value="1"/>
</dbReference>
<evidence type="ECO:0000256" key="5">
    <source>
        <dbReference type="ARBA" id="ARBA00022490"/>
    </source>
</evidence>
<evidence type="ECO:0000256" key="4">
    <source>
        <dbReference type="ARBA" id="ARBA00011738"/>
    </source>
</evidence>
<dbReference type="InterPro" id="IPR015422">
    <property type="entry name" value="PyrdxlP-dep_Trfase_small"/>
</dbReference>
<evidence type="ECO:0000256" key="12">
    <source>
        <dbReference type="PIRSR" id="PIRSR000412-50"/>
    </source>
</evidence>
<dbReference type="PROSITE" id="PS00096">
    <property type="entry name" value="SHMT"/>
    <property type="match status" value="1"/>
</dbReference>
<dbReference type="OrthoDB" id="9803846at2"/>
<protein>
    <recommendedName>
        <fullName evidence="11">Serine hydroxymethyltransferase</fullName>
        <shortName evidence="11">SHMT</shortName>
        <shortName evidence="11">Serine methylase</shortName>
        <ecNumber evidence="11">2.1.2.1</ecNumber>
    </recommendedName>
</protein>
<dbReference type="UniPathway" id="UPA00193"/>
<dbReference type="Proteomes" id="UP000077317">
    <property type="component" value="Chromosome"/>
</dbReference>
<dbReference type="PANTHER" id="PTHR11680">
    <property type="entry name" value="SERINE HYDROXYMETHYLTRANSFERASE"/>
    <property type="match status" value="1"/>
</dbReference>
<evidence type="ECO:0000313" key="15">
    <source>
        <dbReference type="Proteomes" id="UP000077317"/>
    </source>
</evidence>
<sequence length="423" mass="45845">MNFDKENNQAYDKELWEAVQAEEVRQQNNIELIASENIVSQAVMAAQGSVLTNKYAEGYPGRRYYGGTDCVDIVENLAIERAKALFGAGFANVQPHSGSQANAAAYMALLQPGDTVLGMDLAAGGHLTHGSPVSFSGKTYHFVAYTVNPETEEIDYEELLAIAEKTQPKMIVAGASAYSRIIDFQKFREVADRVGAYLMVDMAHIAGLVASGHHPSPIPYAHVTTSTTHKTLRGPRGGLILTDDPEIAKKINSAVFPGLQGGPLMHIIAAKAVAFKEALDPAFKRYGESVIENAQAMAAVFQAHDDFHVISGGTDNHVFLVDVTKVVENGKAAQNILERVNITLNKNSIPFEKLSPFKTSGIRIGSPAITSRGMGVSESRRIAELMIETLENHENEAVLKAVRQEIKGITDAFPLYGISKCME</sequence>
<dbReference type="AlphaFoldDB" id="A0A172Q779"/>
<evidence type="ECO:0000256" key="11">
    <source>
        <dbReference type="HAMAP-Rule" id="MF_00051"/>
    </source>
</evidence>
<dbReference type="FunFam" id="3.40.640.10:FF:000001">
    <property type="entry name" value="Serine hydroxymethyltransferase"/>
    <property type="match status" value="1"/>
</dbReference>
<feature type="modified residue" description="N6-(pyridoxal phosphate)lysine" evidence="11 12">
    <location>
        <position position="230"/>
    </location>
</feature>
<dbReference type="HAMAP" id="MF_00051">
    <property type="entry name" value="SHMT"/>
    <property type="match status" value="1"/>
</dbReference>
<dbReference type="InterPro" id="IPR015421">
    <property type="entry name" value="PyrdxlP-dep_Trfase_major"/>
</dbReference>
<dbReference type="InterPro" id="IPR049943">
    <property type="entry name" value="Ser_HO-MeTrfase-like"/>
</dbReference>
<dbReference type="GO" id="GO:0019264">
    <property type="term" value="P:glycine biosynthetic process from serine"/>
    <property type="evidence" value="ECO:0007669"/>
    <property type="project" value="UniProtKB-UniRule"/>
</dbReference>
<dbReference type="UniPathway" id="UPA00288">
    <property type="reaction ID" value="UER01023"/>
</dbReference>
<dbReference type="STRING" id="1811193.A0O21_04385"/>
<dbReference type="GO" id="GO:0035999">
    <property type="term" value="P:tetrahydrofolate interconversion"/>
    <property type="evidence" value="ECO:0007669"/>
    <property type="project" value="UniProtKB-UniRule"/>
</dbReference>
<evidence type="ECO:0000313" key="14">
    <source>
        <dbReference type="EMBL" id="AND79318.1"/>
    </source>
</evidence>
<dbReference type="Gene3D" id="3.90.1150.10">
    <property type="entry name" value="Aspartate Aminotransferase, domain 1"/>
    <property type="match status" value="1"/>
</dbReference>
<proteinExistence type="inferred from homology"/>
<evidence type="ECO:0000256" key="7">
    <source>
        <dbReference type="ARBA" id="ARBA00022605"/>
    </source>
</evidence>
<comment type="function">
    <text evidence="10">Catalyzes the reversible interconversion of serine and glycine with tetrahydrofolate (THF) serving as the one-carbon carrier. This reaction serves as the major source of one-carbon groups required for the biosynthesis of purines, thymidylate, methionine, and other important biomolecules. Also exhibits THF-independent aldolase activity toward beta-hydroxyamino acids, producing glycine and aldehydes, via a retro-aldol mechanism. Thus, is able to catalyze the cleavage of L-allo-threonine.</text>
</comment>
<dbReference type="FunFam" id="3.90.1150.10:FF:000072">
    <property type="entry name" value="Serine hydroxymethyltransferase"/>
    <property type="match status" value="1"/>
</dbReference>
<keyword evidence="15" id="KW-1185">Reference proteome</keyword>
<comment type="subcellular location">
    <subcellularLocation>
        <location evidence="2 11">Cytoplasm</location>
    </subcellularLocation>
</comment>
<evidence type="ECO:0000256" key="10">
    <source>
        <dbReference type="ARBA" id="ARBA00054606"/>
    </source>
</evidence>
<feature type="binding site" evidence="11">
    <location>
        <position position="121"/>
    </location>
    <ligand>
        <name>(6S)-5,6,7,8-tetrahydrofolate</name>
        <dbReference type="ChEBI" id="CHEBI:57453"/>
    </ligand>
</feature>
<keyword evidence="5 11" id="KW-0963">Cytoplasm</keyword>
<dbReference type="EMBL" id="CP014699">
    <property type="protein sequence ID" value="AND79318.1"/>
    <property type="molecule type" value="Genomic_DNA"/>
</dbReference>
<dbReference type="CDD" id="cd00378">
    <property type="entry name" value="SHMT"/>
    <property type="match status" value="1"/>
</dbReference>